<sequence length="1881" mass="214244">MSIAPMGNLPYCKGLWSVISGTTCRCDKALVKDEIQSATELLKNGLEFFKPYTEASLKKVQGTNSPPRMFAIICKLSPMLNLDATIAWDLVCNFMLYEYRNCAETFASQLADATSTKALIEEIWDFYYSERVTLIKCLKLMVEYKDNKRHPHRNEFMEFFDEVLLGNLLKSVQKQIEALKFINTPVRSQLFNEEQLHKLYNNCLIEMRELLHIFTIILNDVHVADTEFVKIYGSISGEPRRLISSKSHEDKAAISKKLGQIQFSQTALLLVGLDVMKHSGMEDWIRGVRSNMQDTFEHKCVRDSTPQDGPLLLAWMLTNYAIESDNLDTLNNFRPFGIRAIQLNVFYYLQDLLDSEMIREDTQYSVIVRSSVYNLLTLLCSFIEEDRISQLPGVFNATASVLRYPETAARFWNERDDALWILYKLAIDCFPHKFEPLTAIATGLAEAGTKSAEKLMSQLDNIDSITLEIPRFQDTNMEFRPYERECIIHHNSFRIPSQSRNSTLEMENEKKVVIWFTKASYWDAFHYKIEQLFSEAGGGIVNVSDRKTILPDQVLQGFKLLEALLTANVELVQSMVIPTELSFEVINRFSYATLPMNIYKIVAECINVSSKLILKYPEDILSRMRTGVYPWFNNWYQKAPEFAQAISFDGGLVASWLSGIETIEHKYPILAAYLDILSNYLVIKHNKEAMYAVEIPGVVFLLQGVLPKLDSWYFALDSERIDLWLKSMFCLHYALDSNLPKSDIRNELQLVVAYSLLYLEPRHALLKLVRTGERILQSRMATETDWISGRGYKIIKSVQLALSVVNRLLMFRKNLGLGLEERSPLEVALYTSPCLPNGLLIVPTIVNYLYVWFSPSLQAMAVRLLKKFAEGFSMSLLVCMGMDGTTIRETFASRLMSPTCAAEVKVAILELVAICLERQPGLTEALFNIMHRAERNRIFPRPADEFLTQGCSQFLDLYLKRIHEEEDIIYDRLYYSTMVLLHAMWYHRNEILVNYFRKRANFWTHLFAPLFRELVPDTKGYSQLVDIVTLELFKSPLLENDFSLNLKKLLDKDQKYLETLARYVLNGIPERDPKEHLDTSIDMIKIKTPLYEANLESWYHFVVRLTDEKISKTYPITTSQAQIITRLALDGLLAHVKEPYSSKMLILLSSLCLRCVSAWKQTCVGDSQIFKLKLIELIQDTVQSYQAYNKTLRHTLLSLIVGCIRVIKSTLASDTSTLEYLLGNASVLATLEIEELAEAARDQSRIRKEMAEKDLDDGAQALKGVRECIPATLTVCMVTQLLQLYVEHVKNQQVNCIQLQRMIQELTACIGLTLQRRPYFRFGRAALAALGVVSRSLYSIYLVDDSLIANLWLSLLPPNDLKNSILDCLYDDCTGSHWRCQDWWPLYTLGLELLTGLVTRENCTIYAPMIVMFLGSHEHQLVEVSMLLRHTADPLAADVVQSLVALTSSMAVQPIIWKAIPPNIRESLFKCMYLAYDSTVNLLLRPRILKFIIDGISVESAEELQSCDEKLPSGELTLLVNRLIIINATCAGSFIRLSPKINTLIDMVYLQDFWYTPMAETNFGPPQMSMSSGPQLTYGTIISSTQLFTQALYSRQSVTSPRKSLSREDSVDSAKREWERATPENLRRIQMRDLKKILNPSLGSNTSEFSNYITGLDVTVPLLSSPRLIRRPYDPLICENTILSRATALVPSKHIARGGSPVNSHNTRSVNPWYACMEANNTRLALEVNLTLLICQALEGIKSPRLLPRDQQLIARETTTEMGVFFDFLRHRGTSDSWKVCASLVDVERTIPISCPKEDFPLPARLVDGSTICKVPKMVASIHSDESDGDDATSEEEHTLSDKDVVTTGCFQRDTSTSQFLPLLGKLLKSIVESQDSAQYG</sequence>
<dbReference type="FunCoup" id="A0A6J0BPR6">
    <property type="interactions" value="1877"/>
</dbReference>
<reference evidence="3" key="1">
    <citation type="submission" date="2025-08" db="UniProtKB">
        <authorList>
            <consortium name="RefSeq"/>
        </authorList>
    </citation>
    <scope>IDENTIFICATION</scope>
    <source>
        <tissue evidence="3">Thorax and Abdomen</tissue>
    </source>
</reference>
<dbReference type="KEGG" id="nlo:107221914"/>
<protein>
    <submittedName>
        <fullName evidence="3">Nucleoporin Nup188</fullName>
    </submittedName>
</protein>
<dbReference type="GO" id="GO:0044611">
    <property type="term" value="C:nuclear pore inner ring"/>
    <property type="evidence" value="ECO:0007669"/>
    <property type="project" value="TreeGrafter"/>
</dbReference>
<dbReference type="Pfam" id="PF10487">
    <property type="entry name" value="Nup188_N"/>
    <property type="match status" value="1"/>
</dbReference>
<organism evidence="3">
    <name type="scientific">Neodiprion lecontei</name>
    <name type="common">Redheaded pine sawfly</name>
    <dbReference type="NCBI Taxonomy" id="441921"/>
    <lineage>
        <taxon>Eukaryota</taxon>
        <taxon>Metazoa</taxon>
        <taxon>Ecdysozoa</taxon>
        <taxon>Arthropoda</taxon>
        <taxon>Hexapoda</taxon>
        <taxon>Insecta</taxon>
        <taxon>Pterygota</taxon>
        <taxon>Neoptera</taxon>
        <taxon>Endopterygota</taxon>
        <taxon>Hymenoptera</taxon>
        <taxon>Tenthredinoidea</taxon>
        <taxon>Diprionidae</taxon>
        <taxon>Diprioninae</taxon>
        <taxon>Neodiprion</taxon>
    </lineage>
</organism>
<gene>
    <name evidence="3" type="primary">LOC107221914</name>
</gene>
<evidence type="ECO:0000259" key="1">
    <source>
        <dbReference type="Pfam" id="PF10487"/>
    </source>
</evidence>
<dbReference type="CTD" id="23511"/>
<feature type="domain" description="Nucleoporin Nup188 N-terminal" evidence="1">
    <location>
        <begin position="65"/>
        <end position="442"/>
    </location>
</feature>
<dbReference type="RefSeq" id="XP_015516579.1">
    <property type="nucleotide sequence ID" value="XM_015661093.2"/>
</dbReference>
<dbReference type="InterPro" id="IPR044840">
    <property type="entry name" value="Nup188"/>
</dbReference>
<keyword evidence="2" id="KW-1185">Reference proteome</keyword>
<dbReference type="GO" id="GO:0017056">
    <property type="term" value="F:structural constituent of nuclear pore"/>
    <property type="evidence" value="ECO:0007669"/>
    <property type="project" value="InterPro"/>
</dbReference>
<proteinExistence type="predicted"/>
<dbReference type="PANTHER" id="PTHR31431">
    <property type="entry name" value="NUCLEOPORIN NUP188 HOMOLOG"/>
    <property type="match status" value="1"/>
</dbReference>
<accession>A0A6J0BPR6</accession>
<dbReference type="GeneID" id="107221914"/>
<evidence type="ECO:0000313" key="3">
    <source>
        <dbReference type="RefSeq" id="XP_015516579.1"/>
    </source>
</evidence>
<dbReference type="GO" id="GO:0006405">
    <property type="term" value="P:RNA export from nucleus"/>
    <property type="evidence" value="ECO:0007669"/>
    <property type="project" value="TreeGrafter"/>
</dbReference>
<dbReference type="InParanoid" id="A0A6J0BPR6"/>
<dbReference type="PANTHER" id="PTHR31431:SF1">
    <property type="entry name" value="NUCLEOPORIN NUP188"/>
    <property type="match status" value="1"/>
</dbReference>
<name>A0A6J0BPR6_NEOLC</name>
<dbReference type="OrthoDB" id="102511at2759"/>
<dbReference type="InterPro" id="IPR018864">
    <property type="entry name" value="Nucleoporin_Nup188_N"/>
</dbReference>
<evidence type="ECO:0000313" key="2">
    <source>
        <dbReference type="Proteomes" id="UP000829291"/>
    </source>
</evidence>
<dbReference type="Proteomes" id="UP000829291">
    <property type="component" value="Chromosome 5"/>
</dbReference>
<dbReference type="GO" id="GO:0006606">
    <property type="term" value="P:protein import into nucleus"/>
    <property type="evidence" value="ECO:0007669"/>
    <property type="project" value="TreeGrafter"/>
</dbReference>